<sequence>MGYSWWDALKDLLGVASPIFIAVPWLKDFWLRHRRSRVEQVEATGRLGRLKQSIEGAIRQKIESPKVADFVWTILGLALILASFLIAFIRGLSDLLGQES</sequence>
<evidence type="ECO:0000313" key="3">
    <source>
        <dbReference type="EMBL" id="RXG95245.1"/>
    </source>
</evidence>
<keyword evidence="1" id="KW-1133">Transmembrane helix</keyword>
<evidence type="ECO:0000313" key="5">
    <source>
        <dbReference type="Proteomes" id="UP000290174"/>
    </source>
</evidence>
<dbReference type="AlphaFoldDB" id="A0A4Q0QLL4"/>
<dbReference type="EMBL" id="RKMK01000016">
    <property type="protein sequence ID" value="RXG95245.1"/>
    <property type="molecule type" value="Genomic_DNA"/>
</dbReference>
<dbReference type="Proteomes" id="UP000289946">
    <property type="component" value="Unassembled WGS sequence"/>
</dbReference>
<evidence type="ECO:0000256" key="1">
    <source>
        <dbReference type="SAM" id="Phobius"/>
    </source>
</evidence>
<keyword evidence="1" id="KW-0812">Transmembrane</keyword>
<accession>A0A4Q0QLL4</accession>
<evidence type="ECO:0000313" key="2">
    <source>
        <dbReference type="EMBL" id="RXG87331.1"/>
    </source>
</evidence>
<protein>
    <submittedName>
        <fullName evidence="3">Uncharacterized protein</fullName>
    </submittedName>
</protein>
<dbReference type="Proteomes" id="UP000290174">
    <property type="component" value="Unassembled WGS sequence"/>
</dbReference>
<reference evidence="3 5" key="1">
    <citation type="submission" date="2018-11" db="EMBL/GenBank/DDBJ databases">
        <title>Bradyrhizobium sp. nov., isolated from effective nodules of peanut in China.</title>
        <authorList>
            <person name="Li Y."/>
        </authorList>
    </citation>
    <scope>NUCLEOTIDE SEQUENCE [LARGE SCALE GENOMIC DNA]</scope>
    <source>
        <strain evidence="3 5">CCBAU 51770</strain>
        <strain evidence="2 4">CCBAU 51781</strain>
    </source>
</reference>
<gene>
    <name evidence="3" type="ORF">EAS61_18990</name>
    <name evidence="2" type="ORF">EAS62_35905</name>
</gene>
<keyword evidence="1" id="KW-0472">Membrane</keyword>
<feature type="transmembrane region" description="Helical" evidence="1">
    <location>
        <begin position="70"/>
        <end position="92"/>
    </location>
</feature>
<dbReference type="EMBL" id="RDRA01000029">
    <property type="protein sequence ID" value="RXG87331.1"/>
    <property type="molecule type" value="Genomic_DNA"/>
</dbReference>
<evidence type="ECO:0000313" key="4">
    <source>
        <dbReference type="Proteomes" id="UP000289946"/>
    </source>
</evidence>
<organism evidence="3 5">
    <name type="scientific">Bradyrhizobium zhanjiangense</name>
    <dbReference type="NCBI Taxonomy" id="1325107"/>
    <lineage>
        <taxon>Bacteria</taxon>
        <taxon>Pseudomonadati</taxon>
        <taxon>Pseudomonadota</taxon>
        <taxon>Alphaproteobacteria</taxon>
        <taxon>Hyphomicrobiales</taxon>
        <taxon>Nitrobacteraceae</taxon>
        <taxon>Bradyrhizobium</taxon>
    </lineage>
</organism>
<comment type="caution">
    <text evidence="3">The sequence shown here is derived from an EMBL/GenBank/DDBJ whole genome shotgun (WGS) entry which is preliminary data.</text>
</comment>
<keyword evidence="4" id="KW-1185">Reference proteome</keyword>
<proteinExistence type="predicted"/>
<name>A0A4Q0QLL4_9BRAD</name>